<geneLocation type="chloroplast" evidence="2"/>
<organism evidence="2">
    <name type="scientific">Nitzschia palea</name>
    <dbReference type="NCBI Taxonomy" id="303400"/>
    <lineage>
        <taxon>Eukaryota</taxon>
        <taxon>Sar</taxon>
        <taxon>Stramenopiles</taxon>
        <taxon>Ochrophyta</taxon>
        <taxon>Bacillariophyta</taxon>
        <taxon>Bacillariophyceae</taxon>
        <taxon>Bacillariophycidae</taxon>
        <taxon>Bacillariales</taxon>
        <taxon>Bacillariaceae</taxon>
        <taxon>Nitzschia</taxon>
    </lineage>
</organism>
<sequence length="71" mass="7643">MLKLIGVFTSLFLIGIIFLRIPQENVGLASFAAKSNLLGSPRSAQRFLNILTGVGIVLYLGIAIQLNLSNL</sequence>
<evidence type="ECO:0000256" key="1">
    <source>
        <dbReference type="SAM" id="Phobius"/>
    </source>
</evidence>
<protein>
    <submittedName>
        <fullName evidence="2">Preprotein translocase SecG subunit</fullName>
    </submittedName>
</protein>
<keyword evidence="1" id="KW-0472">Membrane</keyword>
<feature type="transmembrane region" description="Helical" evidence="1">
    <location>
        <begin position="47"/>
        <end position="68"/>
    </location>
</feature>
<dbReference type="EMBL" id="AP018511">
    <property type="protein sequence ID" value="BBC77806.1"/>
    <property type="molecule type" value="Genomic_DNA"/>
</dbReference>
<proteinExistence type="predicted"/>
<accession>A0A2Z5ZBK3</accession>
<gene>
    <name evidence="2" type="primary">secG</name>
</gene>
<reference evidence="2" key="1">
    <citation type="submission" date="2018-02" db="EMBL/GenBank/DDBJ databases">
        <title>Evolution and diversity of non-photosynthetic diatom plastid genomes.</title>
        <authorList>
            <person name="Kamikawa R."/>
            <person name="Ishii K."/>
        </authorList>
    </citation>
    <scope>NUCLEOTIDE SEQUENCE</scope>
    <source>
        <strain evidence="2">NIES-2729</strain>
    </source>
</reference>
<evidence type="ECO:0000313" key="2">
    <source>
        <dbReference type="EMBL" id="BBC77806.1"/>
    </source>
</evidence>
<keyword evidence="2" id="KW-0934">Plastid</keyword>
<keyword evidence="1" id="KW-0812">Transmembrane</keyword>
<dbReference type="AlphaFoldDB" id="A0A2Z5ZBK3"/>
<name>A0A2Z5ZBK3_9STRA</name>
<keyword evidence="1" id="KW-1133">Transmembrane helix</keyword>
<keyword evidence="2" id="KW-0150">Chloroplast</keyword>